<evidence type="ECO:0000313" key="1">
    <source>
        <dbReference type="EMBL" id="MDC3987915.1"/>
    </source>
</evidence>
<organism evidence="1 2">
    <name type="scientific">Polyangium jinanense</name>
    <dbReference type="NCBI Taxonomy" id="2829994"/>
    <lineage>
        <taxon>Bacteria</taxon>
        <taxon>Pseudomonadati</taxon>
        <taxon>Myxococcota</taxon>
        <taxon>Polyangia</taxon>
        <taxon>Polyangiales</taxon>
        <taxon>Polyangiaceae</taxon>
        <taxon>Polyangium</taxon>
    </lineage>
</organism>
<comment type="caution">
    <text evidence="1">The sequence shown here is derived from an EMBL/GenBank/DDBJ whole genome shotgun (WGS) entry which is preliminary data.</text>
</comment>
<dbReference type="RefSeq" id="WP_272427533.1">
    <property type="nucleotide sequence ID" value="NZ_JAGTJJ010000061.1"/>
</dbReference>
<dbReference type="EMBL" id="JAGTJJ010000061">
    <property type="protein sequence ID" value="MDC3987915.1"/>
    <property type="molecule type" value="Genomic_DNA"/>
</dbReference>
<sequence length="434" mass="44909">MAFVAACLLAGCVTFEVNPPPEGVGGTGGGGGAGGVGGAGGAGGSAPALPFCTGGSTWVMAAQKLYLGDTALDGTPEPTSGWKQYGFDLDGRSSTKESTDLCKTVAGGSPAAVYPDGNDGIDNSFGKNVLPVLLGISPDASAQMNESITNGVFTVLVVIDHFSPGESCRTSAKLYLASERGAPPNFDGADAWPLDPDFLVSAMNVYPEVEIVGTKLRSVTGGSFDLRFPWLNTSTVFPLRQARLELDFDPSYQSATCMLGGVMDREEYIHEMSKMMPHFDESFCDPFSPTLQSIVNQIRQSSDMPLSGVHDPAVECDAISIGMAFRMTPAILGGIGTSAPPPPDPCLTFGCTESCAELTQDPLIPSCATPNGMDAQDLYNLLWACSCEAGGACKSVCGDNLCTGIEPSQNCTTCVLNTAEPLGCSGVFGACATD</sequence>
<dbReference type="Proteomes" id="UP001151081">
    <property type="component" value="Unassembled WGS sequence"/>
</dbReference>
<evidence type="ECO:0000313" key="2">
    <source>
        <dbReference type="Proteomes" id="UP001151081"/>
    </source>
</evidence>
<name>A0A9X3XEH8_9BACT</name>
<reference evidence="1 2" key="1">
    <citation type="submission" date="2021-04" db="EMBL/GenBank/DDBJ databases">
        <title>Genome analysis of Polyangium sp.</title>
        <authorList>
            <person name="Li Y."/>
            <person name="Wang J."/>
        </authorList>
    </citation>
    <scope>NUCLEOTIDE SEQUENCE [LARGE SCALE GENOMIC DNA]</scope>
    <source>
        <strain evidence="1 2">SDU14</strain>
    </source>
</reference>
<proteinExistence type="predicted"/>
<accession>A0A9X3XEH8</accession>
<gene>
    <name evidence="1" type="ORF">KEG57_46045</name>
</gene>
<protein>
    <submittedName>
        <fullName evidence="1">Uncharacterized protein</fullName>
    </submittedName>
</protein>
<dbReference type="AlphaFoldDB" id="A0A9X3XEH8"/>
<keyword evidence="2" id="KW-1185">Reference proteome</keyword>